<evidence type="ECO:0000313" key="3">
    <source>
        <dbReference type="Proteomes" id="UP000307749"/>
    </source>
</evidence>
<evidence type="ECO:0000313" key="2">
    <source>
        <dbReference type="EMBL" id="THD09434.1"/>
    </source>
</evidence>
<protein>
    <recommendedName>
        <fullName evidence="4">DUF484 domain-containing protein</fullName>
    </recommendedName>
</protein>
<feature type="coiled-coil region" evidence="1">
    <location>
        <begin position="53"/>
        <end position="80"/>
    </location>
</feature>
<organism evidence="2 3">
    <name type="scientific">Metallibacterium scheffleri</name>
    <dbReference type="NCBI Taxonomy" id="993689"/>
    <lineage>
        <taxon>Bacteria</taxon>
        <taxon>Pseudomonadati</taxon>
        <taxon>Pseudomonadota</taxon>
        <taxon>Gammaproteobacteria</taxon>
        <taxon>Lysobacterales</taxon>
        <taxon>Rhodanobacteraceae</taxon>
        <taxon>Metallibacterium</taxon>
    </lineage>
</organism>
<dbReference type="OrthoDB" id="8525200at2"/>
<keyword evidence="3" id="KW-1185">Reference proteome</keyword>
<evidence type="ECO:0008006" key="4">
    <source>
        <dbReference type="Google" id="ProtNLM"/>
    </source>
</evidence>
<dbReference type="Gene3D" id="3.30.450.40">
    <property type="match status" value="1"/>
</dbReference>
<name>A0A4S3KMV8_9GAMM</name>
<sequence length="225" mass="24257">MAELTLKTGLEAMDVAAWLRRHPTFLKDFPDIAETLVIPRERGSAASLAGYQLELLRERQRELEARLAELVEIASENEQRVVQVHSYTLSLLRAPDLAACARAIVAGLREDFHTEQVSLLLNGTHAALAGLPWVRDVPEGVERLPALADFFPRGEPLCGRLAPAKLEALFGAAAPEVQSAALLRLGTLGVLGIGSLDANRFHPGIGTLFLKLIAEAAGAALGRYV</sequence>
<gene>
    <name evidence="2" type="ORF">B1806_11135</name>
</gene>
<dbReference type="Proteomes" id="UP000307749">
    <property type="component" value="Unassembled WGS sequence"/>
</dbReference>
<evidence type="ECO:0000256" key="1">
    <source>
        <dbReference type="SAM" id="Coils"/>
    </source>
</evidence>
<reference evidence="2 3" key="1">
    <citation type="submission" date="2017-02" db="EMBL/GenBank/DDBJ databases">
        <title>Whole genome sequencing of Metallibacterium scheffleri DSM 24874 (T).</title>
        <authorList>
            <person name="Kumar S."/>
            <person name="Patil P."/>
            <person name="Patil P.B."/>
        </authorList>
    </citation>
    <scope>NUCLEOTIDE SEQUENCE [LARGE SCALE GENOMIC DNA]</scope>
    <source>
        <strain evidence="2 3">DSM 24874</strain>
    </source>
</reference>
<dbReference type="PANTHER" id="PTHR38765">
    <property type="entry name" value="DUF484 DOMAIN-CONTAINING PROTEIN"/>
    <property type="match status" value="1"/>
</dbReference>
<dbReference type="InterPro" id="IPR007435">
    <property type="entry name" value="DUF484"/>
</dbReference>
<keyword evidence="1" id="KW-0175">Coiled coil</keyword>
<dbReference type="AlphaFoldDB" id="A0A4S3KMV8"/>
<proteinExistence type="predicted"/>
<dbReference type="EMBL" id="MWQO01000039">
    <property type="protein sequence ID" value="THD09434.1"/>
    <property type="molecule type" value="Genomic_DNA"/>
</dbReference>
<dbReference type="Pfam" id="PF04340">
    <property type="entry name" value="DUF484"/>
    <property type="match status" value="1"/>
</dbReference>
<comment type="caution">
    <text evidence="2">The sequence shown here is derived from an EMBL/GenBank/DDBJ whole genome shotgun (WGS) entry which is preliminary data.</text>
</comment>
<dbReference type="InterPro" id="IPR029016">
    <property type="entry name" value="GAF-like_dom_sf"/>
</dbReference>
<accession>A0A4S3KMV8</accession>
<dbReference type="STRING" id="993689.GCA_002077135_00602"/>
<dbReference type="RefSeq" id="WP_081126750.1">
    <property type="nucleotide sequence ID" value="NZ_DAHXOC010000002.1"/>
</dbReference>
<dbReference type="PANTHER" id="PTHR38765:SF1">
    <property type="entry name" value="DUF484 DOMAIN-CONTAINING PROTEIN"/>
    <property type="match status" value="1"/>
</dbReference>